<comment type="caution">
    <text evidence="5">The sequence shown here is derived from an EMBL/GenBank/DDBJ whole genome shotgun (WGS) entry which is preliminary data.</text>
</comment>
<dbReference type="CDD" id="cd00063">
    <property type="entry name" value="FN3"/>
    <property type="match status" value="1"/>
</dbReference>
<gene>
    <name evidence="5" type="ORF">HYX28_02775</name>
</gene>
<feature type="region of interest" description="Disordered" evidence="2">
    <location>
        <begin position="352"/>
        <end position="377"/>
    </location>
</feature>
<accession>A0A932ENI5</accession>
<dbReference type="EMBL" id="JACPNR010000004">
    <property type="protein sequence ID" value="MBI2677685.1"/>
    <property type="molecule type" value="Genomic_DNA"/>
</dbReference>
<feature type="compositionally biased region" description="Low complexity" evidence="2">
    <location>
        <begin position="124"/>
        <end position="142"/>
    </location>
</feature>
<feature type="signal peptide" evidence="3">
    <location>
        <begin position="1"/>
        <end position="20"/>
    </location>
</feature>
<dbReference type="PANTHER" id="PTHR22953:SF153">
    <property type="entry name" value="PURPLE ACID PHOSPHATASE"/>
    <property type="match status" value="1"/>
</dbReference>
<feature type="region of interest" description="Disordered" evidence="2">
    <location>
        <begin position="66"/>
        <end position="88"/>
    </location>
</feature>
<dbReference type="SMART" id="SM00060">
    <property type="entry name" value="FN3"/>
    <property type="match status" value="3"/>
</dbReference>
<feature type="region of interest" description="Disordered" evidence="2">
    <location>
        <begin position="121"/>
        <end position="142"/>
    </location>
</feature>
<evidence type="ECO:0000256" key="3">
    <source>
        <dbReference type="SAM" id="SignalP"/>
    </source>
</evidence>
<proteinExistence type="predicted"/>
<dbReference type="Pfam" id="PF16656">
    <property type="entry name" value="Pur_ac_phosph_N"/>
    <property type="match status" value="3"/>
</dbReference>
<sequence>MKKTILTLAALLAFAPWTLAQSNNTHAGMQHNTGDNVRITSGPDVVNTTDNSATIRWKTDDLASTNVKYGTDPSNMSQTRKQSGGARDHNVVLSDLQPSTTYYFAIMTNDGDVRQQGQFTTKGTAANNNPSSNSTVANNSASVTTGGDNIQITMGPELRNFNGSTATLYWQTDKVAANDVRYGTDPNNLSQRAFERGGSREHTAELSNLQPGQTYYFEILRRNGSERRNGSFTLPSNVSANAAMTRGQYASIPVQMSDGTVYNNGSQTGSVNSSGPVQIVGGPTVQSVSDTQAIVSWNTNVPSSSTVRFGQSWLALNQQAQAPWGAQHTVTISGLKPNTKYFFRVESAQAENTGQQARSQFGTFQTGAPGQSAQAPR</sequence>
<dbReference type="PROSITE" id="PS50853">
    <property type="entry name" value="FN3"/>
    <property type="match status" value="3"/>
</dbReference>
<feature type="domain" description="Fibronectin type-III" evidence="4">
    <location>
        <begin position="279"/>
        <end position="369"/>
    </location>
</feature>
<feature type="chain" id="PRO_5036749240" evidence="3">
    <location>
        <begin position="21"/>
        <end position="377"/>
    </location>
</feature>
<name>A0A932ENI5_9BACT</name>
<evidence type="ECO:0000313" key="6">
    <source>
        <dbReference type="Proteomes" id="UP000779809"/>
    </source>
</evidence>
<dbReference type="AlphaFoldDB" id="A0A932ENI5"/>
<dbReference type="Proteomes" id="UP000779809">
    <property type="component" value="Unassembled WGS sequence"/>
</dbReference>
<protein>
    <submittedName>
        <fullName evidence="5">Fibronectin type III domain-containing protein</fullName>
    </submittedName>
</protein>
<reference evidence="5" key="1">
    <citation type="submission" date="2020-07" db="EMBL/GenBank/DDBJ databases">
        <title>Huge and variable diversity of episymbiotic CPR bacteria and DPANN archaea in groundwater ecosystems.</title>
        <authorList>
            <person name="He C.Y."/>
            <person name="Keren R."/>
            <person name="Whittaker M."/>
            <person name="Farag I.F."/>
            <person name="Doudna J."/>
            <person name="Cate J.H.D."/>
            <person name="Banfield J.F."/>
        </authorList>
    </citation>
    <scope>NUCLEOTIDE SEQUENCE</scope>
    <source>
        <strain evidence="5">NC_groundwater_580_Pr5_B-0.1um_64_19</strain>
    </source>
</reference>
<evidence type="ECO:0000256" key="1">
    <source>
        <dbReference type="ARBA" id="ARBA00022729"/>
    </source>
</evidence>
<dbReference type="PANTHER" id="PTHR22953">
    <property type="entry name" value="ACID PHOSPHATASE RELATED"/>
    <property type="match status" value="1"/>
</dbReference>
<dbReference type="Gene3D" id="2.60.40.380">
    <property type="entry name" value="Purple acid phosphatase-like, N-terminal"/>
    <property type="match status" value="3"/>
</dbReference>
<feature type="compositionally biased region" description="Polar residues" evidence="2">
    <location>
        <begin position="66"/>
        <end position="82"/>
    </location>
</feature>
<dbReference type="SUPFAM" id="SSF49363">
    <property type="entry name" value="Purple acid phosphatase, N-terminal domain"/>
    <property type="match status" value="3"/>
</dbReference>
<feature type="domain" description="Fibronectin type-III" evidence="4">
    <location>
        <begin position="152"/>
        <end position="243"/>
    </location>
</feature>
<dbReference type="GO" id="GO:0046872">
    <property type="term" value="F:metal ion binding"/>
    <property type="evidence" value="ECO:0007669"/>
    <property type="project" value="InterPro"/>
</dbReference>
<organism evidence="5 6">
    <name type="scientific">Candidatus Korobacter versatilis</name>
    <dbReference type="NCBI Taxonomy" id="658062"/>
    <lineage>
        <taxon>Bacteria</taxon>
        <taxon>Pseudomonadati</taxon>
        <taxon>Acidobacteriota</taxon>
        <taxon>Terriglobia</taxon>
        <taxon>Terriglobales</taxon>
        <taxon>Candidatus Korobacteraceae</taxon>
        <taxon>Candidatus Korobacter</taxon>
    </lineage>
</organism>
<dbReference type="InterPro" id="IPR039331">
    <property type="entry name" value="PAPs-like"/>
</dbReference>
<dbReference type="InterPro" id="IPR003961">
    <property type="entry name" value="FN3_dom"/>
</dbReference>
<keyword evidence="1 3" id="KW-0732">Signal</keyword>
<dbReference type="InterPro" id="IPR015914">
    <property type="entry name" value="PAPs_N"/>
</dbReference>
<feature type="domain" description="Fibronectin type-III" evidence="4">
    <location>
        <begin position="39"/>
        <end position="131"/>
    </location>
</feature>
<dbReference type="GO" id="GO:0003993">
    <property type="term" value="F:acid phosphatase activity"/>
    <property type="evidence" value="ECO:0007669"/>
    <property type="project" value="InterPro"/>
</dbReference>
<evidence type="ECO:0000259" key="4">
    <source>
        <dbReference type="PROSITE" id="PS50853"/>
    </source>
</evidence>
<evidence type="ECO:0000256" key="2">
    <source>
        <dbReference type="SAM" id="MobiDB-lite"/>
    </source>
</evidence>
<dbReference type="InterPro" id="IPR008963">
    <property type="entry name" value="Purple_acid_Pase-like_N"/>
</dbReference>
<evidence type="ECO:0000313" key="5">
    <source>
        <dbReference type="EMBL" id="MBI2677685.1"/>
    </source>
</evidence>